<dbReference type="AlphaFoldDB" id="A0A502ECS5"/>
<comment type="caution">
    <text evidence="3">The sequence shown here is derived from an EMBL/GenBank/DDBJ whole genome shotgun (WGS) entry which is preliminary data.</text>
</comment>
<proteinExistence type="predicted"/>
<dbReference type="OrthoDB" id="9801573at2"/>
<sequence length="377" mass="42243">MIGVPEHEVAIAHDYLTQRGGAEKVVLALTRAFPEAPIYTTLYNAELTYPEFELHDIRVSWLNRVSVLRRFHRLAMPFLAAAVNTTKIDAKHTIVSSSGWAHGFRTSGSKIVYCYSPARWLYQPDAYLGTARFTLNRLALTVLKPFLKRWDKKQASTATKYFAISTAVQERIRDAYGIEAEVLPAPHSIDPTLPQEPVDIRALPGSSDGFYLCISRLLPYKQVDVVIEAFNSLGLPLVVVGAGPEERRLQSAAGPSVLMVKHLSDAQIRWLYAHCTAVVSASYEDFGLTPIEAATYGKPSIVLRWGGFLDTIREMETGLYFDHPVSKLISEAVTVSRQRTWDPEVIKKQAERFSEEFFAERLIDEVSSTYQTRGGSE</sequence>
<evidence type="ECO:0000313" key="4">
    <source>
        <dbReference type="Proteomes" id="UP000320095"/>
    </source>
</evidence>
<dbReference type="Pfam" id="PF00534">
    <property type="entry name" value="Glycos_transf_1"/>
    <property type="match status" value="1"/>
</dbReference>
<feature type="domain" description="Glycosyl transferase family 1" evidence="2">
    <location>
        <begin position="208"/>
        <end position="333"/>
    </location>
</feature>
<dbReference type="Proteomes" id="UP000320095">
    <property type="component" value="Unassembled WGS sequence"/>
</dbReference>
<protein>
    <submittedName>
        <fullName evidence="3">Glycosyltransferase</fullName>
    </submittedName>
</protein>
<keyword evidence="4" id="KW-1185">Reference proteome</keyword>
<evidence type="ECO:0000256" key="1">
    <source>
        <dbReference type="ARBA" id="ARBA00022679"/>
    </source>
</evidence>
<accession>A0A502ECS5</accession>
<dbReference type="PANTHER" id="PTHR45947">
    <property type="entry name" value="SULFOQUINOVOSYL TRANSFERASE SQD2"/>
    <property type="match status" value="1"/>
</dbReference>
<organism evidence="3 4">
    <name type="scientific">Mycolicibacterium hodleri</name>
    <dbReference type="NCBI Taxonomy" id="49897"/>
    <lineage>
        <taxon>Bacteria</taxon>
        <taxon>Bacillati</taxon>
        <taxon>Actinomycetota</taxon>
        <taxon>Actinomycetes</taxon>
        <taxon>Mycobacteriales</taxon>
        <taxon>Mycobacteriaceae</taxon>
        <taxon>Mycolicibacterium</taxon>
    </lineage>
</organism>
<gene>
    <name evidence="3" type="ORF">EAH80_11775</name>
</gene>
<dbReference type="EMBL" id="RCZG01000004">
    <property type="protein sequence ID" value="TPG34260.1"/>
    <property type="molecule type" value="Genomic_DNA"/>
</dbReference>
<evidence type="ECO:0000259" key="2">
    <source>
        <dbReference type="Pfam" id="PF00534"/>
    </source>
</evidence>
<dbReference type="Gene3D" id="3.40.50.2000">
    <property type="entry name" value="Glycogen Phosphorylase B"/>
    <property type="match status" value="2"/>
</dbReference>
<evidence type="ECO:0000313" key="3">
    <source>
        <dbReference type="EMBL" id="TPG34260.1"/>
    </source>
</evidence>
<dbReference type="RefSeq" id="WP_140690686.1">
    <property type="nucleotide sequence ID" value="NZ_RCZG01000004.1"/>
</dbReference>
<dbReference type="GO" id="GO:0016757">
    <property type="term" value="F:glycosyltransferase activity"/>
    <property type="evidence" value="ECO:0007669"/>
    <property type="project" value="InterPro"/>
</dbReference>
<reference evidence="3 4" key="1">
    <citation type="journal article" date="2019" name="Environ. Microbiol.">
        <title>Species interactions and distinct microbial communities in high Arctic permafrost affected cryosols are associated with the CH4 and CO2 gas fluxes.</title>
        <authorList>
            <person name="Altshuler I."/>
            <person name="Hamel J."/>
            <person name="Turney S."/>
            <person name="Magnuson E."/>
            <person name="Levesque R."/>
            <person name="Greer C."/>
            <person name="Whyte L.G."/>
        </authorList>
    </citation>
    <scope>NUCLEOTIDE SEQUENCE [LARGE SCALE GENOMIC DNA]</scope>
    <source>
        <strain evidence="3 4">S5.20</strain>
    </source>
</reference>
<dbReference type="SUPFAM" id="SSF53756">
    <property type="entry name" value="UDP-Glycosyltransferase/glycogen phosphorylase"/>
    <property type="match status" value="1"/>
</dbReference>
<dbReference type="InterPro" id="IPR050194">
    <property type="entry name" value="Glycosyltransferase_grp1"/>
</dbReference>
<dbReference type="InterPro" id="IPR001296">
    <property type="entry name" value="Glyco_trans_1"/>
</dbReference>
<name>A0A502ECS5_9MYCO</name>
<dbReference type="PANTHER" id="PTHR45947:SF3">
    <property type="entry name" value="SULFOQUINOVOSYL TRANSFERASE SQD2"/>
    <property type="match status" value="1"/>
</dbReference>
<keyword evidence="1 3" id="KW-0808">Transferase</keyword>